<evidence type="ECO:0000313" key="1">
    <source>
        <dbReference type="EMBL" id="RMX57009.1"/>
    </source>
</evidence>
<sequence>MWKSSVKVGNERWLPNPMPELERVGNVQMNEVCQEIWKNFGGKGGPRLDMESHEDLMKRAKYRTKKIIMKKILDMLQPRWFLRGLNLEKYELDDEENVIAGPALEGEAADDIVDDIGDIKERSTEELSIFGSFGEKTAWEKKVNKPVPLSLYNKLKAFFADKSGHFIECFLNDGCFNENYQYAYHLLIGDSAVFSFKQYYDLVLF</sequence>
<gene>
    <name evidence="1" type="ORF">pdam_00006165</name>
</gene>
<dbReference type="AlphaFoldDB" id="A0A3M6UTT9"/>
<reference evidence="1 2" key="1">
    <citation type="journal article" date="2018" name="Sci. Rep.">
        <title>Comparative analysis of the Pocillopora damicornis genome highlights role of immune system in coral evolution.</title>
        <authorList>
            <person name="Cunning R."/>
            <person name="Bay R.A."/>
            <person name="Gillette P."/>
            <person name="Baker A.C."/>
            <person name="Traylor-Knowles N."/>
        </authorList>
    </citation>
    <scope>NUCLEOTIDE SEQUENCE [LARGE SCALE GENOMIC DNA]</scope>
    <source>
        <strain evidence="1">RSMAS</strain>
        <tissue evidence="1">Whole animal</tissue>
    </source>
</reference>
<dbReference type="Proteomes" id="UP000275408">
    <property type="component" value="Unassembled WGS sequence"/>
</dbReference>
<name>A0A3M6UTT9_POCDA</name>
<protein>
    <submittedName>
        <fullName evidence="1">Uncharacterized protein</fullName>
    </submittedName>
</protein>
<evidence type="ECO:0000313" key="2">
    <source>
        <dbReference type="Proteomes" id="UP000275408"/>
    </source>
</evidence>
<comment type="caution">
    <text evidence="1">The sequence shown here is derived from an EMBL/GenBank/DDBJ whole genome shotgun (WGS) entry which is preliminary data.</text>
</comment>
<keyword evidence="2" id="KW-1185">Reference proteome</keyword>
<proteinExistence type="predicted"/>
<dbReference type="EMBL" id="RCHS01000749">
    <property type="protein sequence ID" value="RMX57009.1"/>
    <property type="molecule type" value="Genomic_DNA"/>
</dbReference>
<organism evidence="1 2">
    <name type="scientific">Pocillopora damicornis</name>
    <name type="common">Cauliflower coral</name>
    <name type="synonym">Millepora damicornis</name>
    <dbReference type="NCBI Taxonomy" id="46731"/>
    <lineage>
        <taxon>Eukaryota</taxon>
        <taxon>Metazoa</taxon>
        <taxon>Cnidaria</taxon>
        <taxon>Anthozoa</taxon>
        <taxon>Hexacorallia</taxon>
        <taxon>Scleractinia</taxon>
        <taxon>Astrocoeniina</taxon>
        <taxon>Pocilloporidae</taxon>
        <taxon>Pocillopora</taxon>
    </lineage>
</organism>
<accession>A0A3M6UTT9</accession>